<proteinExistence type="predicted"/>
<name>A0AC60QG54_IXOPE</name>
<accession>A0AC60QG54</accession>
<dbReference type="EMBL" id="JABSTQ010009087">
    <property type="protein sequence ID" value="KAG0433081.1"/>
    <property type="molecule type" value="Genomic_DNA"/>
</dbReference>
<evidence type="ECO:0000313" key="2">
    <source>
        <dbReference type="Proteomes" id="UP000805193"/>
    </source>
</evidence>
<keyword evidence="2" id="KW-1185">Reference proteome</keyword>
<organism evidence="1 2">
    <name type="scientific">Ixodes persulcatus</name>
    <name type="common">Taiga tick</name>
    <dbReference type="NCBI Taxonomy" id="34615"/>
    <lineage>
        <taxon>Eukaryota</taxon>
        <taxon>Metazoa</taxon>
        <taxon>Ecdysozoa</taxon>
        <taxon>Arthropoda</taxon>
        <taxon>Chelicerata</taxon>
        <taxon>Arachnida</taxon>
        <taxon>Acari</taxon>
        <taxon>Parasitiformes</taxon>
        <taxon>Ixodida</taxon>
        <taxon>Ixodoidea</taxon>
        <taxon>Ixodidae</taxon>
        <taxon>Ixodinae</taxon>
        <taxon>Ixodes</taxon>
    </lineage>
</organism>
<comment type="caution">
    <text evidence="1">The sequence shown here is derived from an EMBL/GenBank/DDBJ whole genome shotgun (WGS) entry which is preliminary data.</text>
</comment>
<reference evidence="1 2" key="1">
    <citation type="journal article" date="2020" name="Cell">
        <title>Large-Scale Comparative Analyses of Tick Genomes Elucidate Their Genetic Diversity and Vector Capacities.</title>
        <authorList>
            <consortium name="Tick Genome and Microbiome Consortium (TIGMIC)"/>
            <person name="Jia N."/>
            <person name="Wang J."/>
            <person name="Shi W."/>
            <person name="Du L."/>
            <person name="Sun Y."/>
            <person name="Zhan W."/>
            <person name="Jiang J.F."/>
            <person name="Wang Q."/>
            <person name="Zhang B."/>
            <person name="Ji P."/>
            <person name="Bell-Sakyi L."/>
            <person name="Cui X.M."/>
            <person name="Yuan T.T."/>
            <person name="Jiang B.G."/>
            <person name="Yang W.F."/>
            <person name="Lam T.T."/>
            <person name="Chang Q.C."/>
            <person name="Ding S.J."/>
            <person name="Wang X.J."/>
            <person name="Zhu J.G."/>
            <person name="Ruan X.D."/>
            <person name="Zhao L."/>
            <person name="Wei J.T."/>
            <person name="Ye R.Z."/>
            <person name="Que T.C."/>
            <person name="Du C.H."/>
            <person name="Zhou Y.H."/>
            <person name="Cheng J.X."/>
            <person name="Dai P.F."/>
            <person name="Guo W.B."/>
            <person name="Han X.H."/>
            <person name="Huang E.J."/>
            <person name="Li L.F."/>
            <person name="Wei W."/>
            <person name="Gao Y.C."/>
            <person name="Liu J.Z."/>
            <person name="Shao H.Z."/>
            <person name="Wang X."/>
            <person name="Wang C.C."/>
            <person name="Yang T.C."/>
            <person name="Huo Q.B."/>
            <person name="Li W."/>
            <person name="Chen H.Y."/>
            <person name="Chen S.E."/>
            <person name="Zhou L.G."/>
            <person name="Ni X.B."/>
            <person name="Tian J.H."/>
            <person name="Sheng Y."/>
            <person name="Liu T."/>
            <person name="Pan Y.S."/>
            <person name="Xia L.Y."/>
            <person name="Li J."/>
            <person name="Zhao F."/>
            <person name="Cao W.C."/>
        </authorList>
    </citation>
    <scope>NUCLEOTIDE SEQUENCE [LARGE SCALE GENOMIC DNA]</scope>
    <source>
        <strain evidence="1">Iper-2018</strain>
    </source>
</reference>
<feature type="non-terminal residue" evidence="1">
    <location>
        <position position="655"/>
    </location>
</feature>
<sequence length="655" mass="74059">DIVTQSVILETQMRLTLRSQPREASHTYKEWGSIDRHKTTKHRHQLKLHPPNTRQLQLPLRSSDGDASRKCAVSDAECSEAAARVLCGSDGRTYSSQCEVDRARCEGHLVEVKHEGQCPDARRCWSQRSQALEQVRSGASGVFVPDCSADGAFVQVQCHRLTGYCWCVDTQGKVLSGSSVQNRRPNCTHPDKKTTFQRRAPRRGLPKKGCTNADRSQFNGNLVDIFQKEFKRLPSQPAPDMSQLPASLLDTTEKQVIQWKFTELDLNRDEVLQRREVRDLRRMARRFVEPRACARSFTRYCDHNQDKRISRSEWSVCLGVDINNEEHGGAAAEAAAPSTAPPAHRDRAAAVPRTPSVPRPALQDSPRRDPGGADEFLLSKVARSRVVIGGGDEDDDRNDGERLRPPGGIWGDPDTRLNSGTRYTDDQDVLENKDEDEVQDCSSARRKALEAHRQAPKGRIYVPECGSDGTYAEAQCHTGYCWCVNQRTGRPIRGIATLGVKPDCAAARLLARSFKGCSYKKKQTFLTELVGQLPPGQGTERQVLERREWKPFRRGWKDFLKNGSRTGGGRKKLRKCWRNFLRYCDEDADNRVTFDEWIKCTEQAPVPGTRHAVTGGGRKKLRKCWRNFLRYCDEDADNRVTFDEWIKCTEQAPVP</sequence>
<protein>
    <submittedName>
        <fullName evidence="1">Uncharacterized protein</fullName>
    </submittedName>
</protein>
<feature type="non-terminal residue" evidence="1">
    <location>
        <position position="1"/>
    </location>
</feature>
<evidence type="ECO:0000313" key="1">
    <source>
        <dbReference type="EMBL" id="KAG0433081.1"/>
    </source>
</evidence>
<gene>
    <name evidence="1" type="ORF">HPB47_020232</name>
</gene>
<dbReference type="Proteomes" id="UP000805193">
    <property type="component" value="Unassembled WGS sequence"/>
</dbReference>